<feature type="transmembrane region" description="Helical" evidence="8">
    <location>
        <begin position="127"/>
        <end position="145"/>
    </location>
</feature>
<feature type="transmembrane region" description="Helical" evidence="8">
    <location>
        <begin position="192"/>
        <end position="216"/>
    </location>
</feature>
<dbReference type="NCBIfam" id="TIGR00886">
    <property type="entry name" value="2A0108"/>
    <property type="match status" value="1"/>
</dbReference>
<sequence length="514" mass="54931">MSSLWRRAEVNPLNGKSFTFPLFHIWDDIYSTAFWLATLGFFVAFFSWFAFSPLVPEAVKADLNLTPDQVTNSNLASLGGTVIVRLIAGPACDKFGPRKVLAALLVLGAIPSGLAALVTNIQGLEAVRFFISILGGTFVPTQAYTTTFFDKSIVGTANAFSGGWGNLGGGVTVAVMIGLYQRYIKAGYSPHLAWRLCFVTVPVPCLLLVAVIILLFGRDHPYGKWSQRHRLSCLAKDKAQVVDSGMGHQPEHMFLDPEHEPAPERVDPKASDSESGKESSPCPVVEVDTAQSEPLTFAALLKILADLRVWSCALCYLLTFGLETAMDAALPGLINTLFASETFTITDAAYAASTYGLMNLFARPLGGIVSDLLYARFGLHAKMYWLLATALSQGIVMIGLGVYIDKDKATIGGVIGFIVAIAITGFAANGACYSIYGHLRPQNIGAVAGIVGAGGNIGGLLYTLIFKYQPGVRLPPSPSHPHGYSSLGKKFWIAGLFNAAAVVPLFLVPLGDAV</sequence>
<keyword evidence="5 8" id="KW-1133">Transmembrane helix</keyword>
<evidence type="ECO:0000256" key="6">
    <source>
        <dbReference type="ARBA" id="ARBA00023063"/>
    </source>
</evidence>
<comment type="similarity">
    <text evidence="2 8">Belongs to the major facilitator superfamily. Nitrate/nitrite porter (TC 2.A.1.8) family.</text>
</comment>
<proteinExistence type="inferred from homology"/>
<feature type="transmembrane region" description="Helical" evidence="8">
    <location>
        <begin position="157"/>
        <end position="180"/>
    </location>
</feature>
<dbReference type="PROSITE" id="PS50850">
    <property type="entry name" value="MFS"/>
    <property type="match status" value="1"/>
</dbReference>
<feature type="compositionally biased region" description="Basic and acidic residues" evidence="9">
    <location>
        <begin position="250"/>
        <end position="277"/>
    </location>
</feature>
<evidence type="ECO:0000259" key="10">
    <source>
        <dbReference type="PROSITE" id="PS50850"/>
    </source>
</evidence>
<evidence type="ECO:0000313" key="12">
    <source>
        <dbReference type="Proteomes" id="UP000219286"/>
    </source>
</evidence>
<feature type="domain" description="Major facilitator superfamily (MFS) profile" evidence="10">
    <location>
        <begin position="33"/>
        <end position="512"/>
    </location>
</feature>
<evidence type="ECO:0000256" key="4">
    <source>
        <dbReference type="ARBA" id="ARBA00022692"/>
    </source>
</evidence>
<dbReference type="GO" id="GO:0015113">
    <property type="term" value="F:nitrite transmembrane transporter activity"/>
    <property type="evidence" value="ECO:0007669"/>
    <property type="project" value="InterPro"/>
</dbReference>
<name>A0A2H2ZKQ1_TRIPA</name>
<evidence type="ECO:0000256" key="7">
    <source>
        <dbReference type="ARBA" id="ARBA00023136"/>
    </source>
</evidence>
<keyword evidence="3 8" id="KW-0813">Transport</keyword>
<comment type="caution">
    <text evidence="11">The sequence shown here is derived from an EMBL/GenBank/DDBJ whole genome shotgun (WGS) entry which is preliminary data.</text>
</comment>
<comment type="caution">
    <text evidence="8">Lacks conserved residue(s) required for the propagation of feature annotation.</text>
</comment>
<dbReference type="GO" id="GO:0042128">
    <property type="term" value="P:nitrate assimilation"/>
    <property type="evidence" value="ECO:0007669"/>
    <property type="project" value="UniProtKB-UniRule"/>
</dbReference>
<feature type="transmembrane region" description="Helical" evidence="8">
    <location>
        <begin position="410"/>
        <end position="432"/>
    </location>
</feature>
<dbReference type="Gene3D" id="1.20.1250.20">
    <property type="entry name" value="MFS general substrate transporter like domains"/>
    <property type="match status" value="2"/>
</dbReference>
<gene>
    <name evidence="11" type="ORF">A9Z42_0007780</name>
</gene>
<evidence type="ECO:0000313" key="11">
    <source>
        <dbReference type="EMBL" id="OSZ99923.1"/>
    </source>
</evidence>
<feature type="transmembrane region" description="Helical" evidence="8">
    <location>
        <begin position="33"/>
        <end position="51"/>
    </location>
</feature>
<evidence type="ECO:0000256" key="9">
    <source>
        <dbReference type="SAM" id="MobiDB-lite"/>
    </source>
</evidence>
<dbReference type="InterPro" id="IPR044772">
    <property type="entry name" value="NO3_transporter"/>
</dbReference>
<keyword evidence="6 8" id="KW-0534">Nitrate assimilation</keyword>
<organism evidence="11 12">
    <name type="scientific">Trichoderma parareesei</name>
    <name type="common">Filamentous fungus</name>
    <dbReference type="NCBI Taxonomy" id="858221"/>
    <lineage>
        <taxon>Eukaryota</taxon>
        <taxon>Fungi</taxon>
        <taxon>Dikarya</taxon>
        <taxon>Ascomycota</taxon>
        <taxon>Pezizomycotina</taxon>
        <taxon>Sordariomycetes</taxon>
        <taxon>Hypocreomycetidae</taxon>
        <taxon>Hypocreales</taxon>
        <taxon>Hypocreaceae</taxon>
        <taxon>Trichoderma</taxon>
    </lineage>
</organism>
<dbReference type="EMBL" id="LFMI01000010">
    <property type="protein sequence ID" value="OSZ99923.1"/>
    <property type="molecule type" value="Genomic_DNA"/>
</dbReference>
<feature type="transmembrane region" description="Helical" evidence="8">
    <location>
        <begin position="100"/>
        <end position="121"/>
    </location>
</feature>
<dbReference type="GO" id="GO:0015112">
    <property type="term" value="F:nitrate transmembrane transporter activity"/>
    <property type="evidence" value="ECO:0007669"/>
    <property type="project" value="UniProtKB-UniRule"/>
</dbReference>
<evidence type="ECO:0000256" key="3">
    <source>
        <dbReference type="ARBA" id="ARBA00022448"/>
    </source>
</evidence>
<dbReference type="OrthoDB" id="434240at2759"/>
<dbReference type="AlphaFoldDB" id="A0A2H2ZKQ1"/>
<evidence type="ECO:0000256" key="5">
    <source>
        <dbReference type="ARBA" id="ARBA00022989"/>
    </source>
</evidence>
<keyword evidence="4 8" id="KW-0812">Transmembrane</keyword>
<dbReference type="InterPro" id="IPR020846">
    <property type="entry name" value="MFS_dom"/>
</dbReference>
<dbReference type="SUPFAM" id="SSF103473">
    <property type="entry name" value="MFS general substrate transporter"/>
    <property type="match status" value="1"/>
</dbReference>
<protein>
    <recommendedName>
        <fullName evidence="8">Nitrate/nitrite transporter</fullName>
    </recommendedName>
</protein>
<evidence type="ECO:0000256" key="1">
    <source>
        <dbReference type="ARBA" id="ARBA00004141"/>
    </source>
</evidence>
<dbReference type="InterPro" id="IPR004737">
    <property type="entry name" value="NO3_transporter_NarK/NarU-like"/>
</dbReference>
<keyword evidence="12" id="KW-1185">Reference proteome</keyword>
<feature type="transmembrane region" description="Helical" evidence="8">
    <location>
        <begin position="384"/>
        <end position="404"/>
    </location>
</feature>
<comment type="subcellular location">
    <subcellularLocation>
        <location evidence="8">Cell membrane</location>
        <topology evidence="8">Multi-pass membrane protein</topology>
    </subcellularLocation>
    <subcellularLocation>
        <location evidence="1">Membrane</location>
        <topology evidence="1">Multi-pass membrane protein</topology>
    </subcellularLocation>
</comment>
<evidence type="ECO:0000256" key="2">
    <source>
        <dbReference type="ARBA" id="ARBA00008432"/>
    </source>
</evidence>
<reference evidence="11 12" key="1">
    <citation type="journal article" date="2015" name="Genome Announc.">
        <title>Genome sequence and annotation of Trichoderma parareesei, the ancestor of the cellulase producer Trichoderma reesei.</title>
        <authorList>
            <person name="Yang D."/>
            <person name="Pomraning K."/>
            <person name="Kopchinskiy A."/>
            <person name="Karimi Aghcheh R."/>
            <person name="Atanasova L."/>
            <person name="Chenthamara K."/>
            <person name="Baker S.E."/>
            <person name="Zhang R."/>
            <person name="Shen Q."/>
            <person name="Freitag M."/>
            <person name="Kubicek C.P."/>
            <person name="Druzhinina I.S."/>
        </authorList>
    </citation>
    <scope>NUCLEOTIDE SEQUENCE [LARGE SCALE GENOMIC DNA]</scope>
    <source>
        <strain evidence="11 12">CBS 125925</strain>
    </source>
</reference>
<feature type="transmembrane region" description="Helical" evidence="8">
    <location>
        <begin position="444"/>
        <end position="465"/>
    </location>
</feature>
<dbReference type="InterPro" id="IPR011701">
    <property type="entry name" value="MFS"/>
</dbReference>
<dbReference type="Pfam" id="PF07690">
    <property type="entry name" value="MFS_1"/>
    <property type="match status" value="1"/>
</dbReference>
<accession>A0A2H2ZKQ1</accession>
<evidence type="ECO:0000256" key="8">
    <source>
        <dbReference type="RuleBase" id="RU366033"/>
    </source>
</evidence>
<keyword evidence="7 8" id="KW-0472">Membrane</keyword>
<dbReference type="GO" id="GO:0005886">
    <property type="term" value="C:plasma membrane"/>
    <property type="evidence" value="ECO:0007669"/>
    <property type="project" value="UniProtKB-SubCell"/>
</dbReference>
<dbReference type="Proteomes" id="UP000219286">
    <property type="component" value="Unassembled WGS sequence"/>
</dbReference>
<feature type="region of interest" description="Disordered" evidence="9">
    <location>
        <begin position="250"/>
        <end position="282"/>
    </location>
</feature>
<dbReference type="InterPro" id="IPR036259">
    <property type="entry name" value="MFS_trans_sf"/>
</dbReference>
<feature type="transmembrane region" description="Helical" evidence="8">
    <location>
        <begin position="491"/>
        <end position="510"/>
    </location>
</feature>
<dbReference type="PANTHER" id="PTHR23515">
    <property type="entry name" value="HIGH-AFFINITY NITRATE TRANSPORTER 2.3"/>
    <property type="match status" value="1"/>
</dbReference>
<keyword evidence="8" id="KW-1003">Cell membrane</keyword>